<proteinExistence type="predicted"/>
<protein>
    <submittedName>
        <fullName evidence="2">Uncharacterized protein</fullName>
    </submittedName>
</protein>
<gene>
    <name evidence="2" type="ORF">E2C01_041924</name>
</gene>
<keyword evidence="1" id="KW-0812">Transmembrane</keyword>
<evidence type="ECO:0000313" key="2">
    <source>
        <dbReference type="EMBL" id="MPC48156.1"/>
    </source>
</evidence>
<organism evidence="2 3">
    <name type="scientific">Portunus trituberculatus</name>
    <name type="common">Swimming crab</name>
    <name type="synonym">Neptunus trituberculatus</name>
    <dbReference type="NCBI Taxonomy" id="210409"/>
    <lineage>
        <taxon>Eukaryota</taxon>
        <taxon>Metazoa</taxon>
        <taxon>Ecdysozoa</taxon>
        <taxon>Arthropoda</taxon>
        <taxon>Crustacea</taxon>
        <taxon>Multicrustacea</taxon>
        <taxon>Malacostraca</taxon>
        <taxon>Eumalacostraca</taxon>
        <taxon>Eucarida</taxon>
        <taxon>Decapoda</taxon>
        <taxon>Pleocyemata</taxon>
        <taxon>Brachyura</taxon>
        <taxon>Eubrachyura</taxon>
        <taxon>Portunoidea</taxon>
        <taxon>Portunidae</taxon>
        <taxon>Portuninae</taxon>
        <taxon>Portunus</taxon>
    </lineage>
</organism>
<name>A0A5B7FRP0_PORTR</name>
<keyword evidence="3" id="KW-1185">Reference proteome</keyword>
<evidence type="ECO:0000313" key="3">
    <source>
        <dbReference type="Proteomes" id="UP000324222"/>
    </source>
</evidence>
<keyword evidence="1" id="KW-0472">Membrane</keyword>
<dbReference type="Proteomes" id="UP000324222">
    <property type="component" value="Unassembled WGS sequence"/>
</dbReference>
<feature type="transmembrane region" description="Helical" evidence="1">
    <location>
        <begin position="57"/>
        <end position="76"/>
    </location>
</feature>
<comment type="caution">
    <text evidence="2">The sequence shown here is derived from an EMBL/GenBank/DDBJ whole genome shotgun (WGS) entry which is preliminary data.</text>
</comment>
<keyword evidence="1" id="KW-1133">Transmembrane helix</keyword>
<dbReference type="EMBL" id="VSRR010008131">
    <property type="protein sequence ID" value="MPC48156.1"/>
    <property type="molecule type" value="Genomic_DNA"/>
</dbReference>
<evidence type="ECO:0000256" key="1">
    <source>
        <dbReference type="SAM" id="Phobius"/>
    </source>
</evidence>
<reference evidence="2 3" key="1">
    <citation type="submission" date="2019-05" db="EMBL/GenBank/DDBJ databases">
        <title>Another draft genome of Portunus trituberculatus and its Hox gene families provides insights of decapod evolution.</title>
        <authorList>
            <person name="Jeong J.-H."/>
            <person name="Song I."/>
            <person name="Kim S."/>
            <person name="Choi T."/>
            <person name="Kim D."/>
            <person name="Ryu S."/>
            <person name="Kim W."/>
        </authorList>
    </citation>
    <scope>NUCLEOTIDE SEQUENCE [LARGE SCALE GENOMIC DNA]</scope>
    <source>
        <tissue evidence="2">Muscle</tissue>
    </source>
</reference>
<accession>A0A5B7FRP0</accession>
<sequence length="82" mass="8935">MIEGVTKCKLLAGKVLCARYSGDVCAHDSTRRLCGAAIAPMCRCDVELQAWVKPKGWMLLGLGLALVAWCTIYFTLSALQML</sequence>
<dbReference type="AlphaFoldDB" id="A0A5B7FRP0"/>